<dbReference type="Proteomes" id="UP001139488">
    <property type="component" value="Unassembled WGS sequence"/>
</dbReference>
<dbReference type="PANTHER" id="PTHR23427:SF2">
    <property type="entry name" value="SURFEIT LOCUS PROTEIN 1"/>
    <property type="match status" value="1"/>
</dbReference>
<name>A0A9X1W925_9VIBR</name>
<keyword evidence="5 6" id="KW-0472">Membrane</keyword>
<proteinExistence type="inferred from homology"/>
<organism evidence="7 8">
    <name type="scientific">Vibrio gelatinilyticus</name>
    <dbReference type="NCBI Taxonomy" id="2893468"/>
    <lineage>
        <taxon>Bacteria</taxon>
        <taxon>Pseudomonadati</taxon>
        <taxon>Pseudomonadota</taxon>
        <taxon>Gammaproteobacteria</taxon>
        <taxon>Vibrionales</taxon>
        <taxon>Vibrionaceae</taxon>
        <taxon>Vibrio</taxon>
    </lineage>
</organism>
<evidence type="ECO:0000256" key="4">
    <source>
        <dbReference type="ARBA" id="ARBA00022989"/>
    </source>
</evidence>
<protein>
    <recommendedName>
        <fullName evidence="6">SURF1-like protein</fullName>
    </recommendedName>
</protein>
<sequence>MAFITSPIGQLQSRPKFWLALILTVVVFSTLVKLGFWQLERGQQKQQIENMLEIRLQATPTLLETLPMRYLANTREGQEKINGNSMELKSSFTSVFDDELYGVAVMQSVSPTNQFYLLDNQTLNKKVGYLVYQLAELPTQHYLLLELGFVPMEKSRDQIPVINGLPNNVEIVGRLYRRSPAPLGSGFTPEQFNNSEQRVTRIQSLDLPAIAAQLDRPLAHLAVQLDNEFSHYPTRWSPLPMKSAKHFGYSLQWFVMAAVFAFVITLSFYRVLVGSNQVKRNENNRRESV</sequence>
<keyword evidence="8" id="KW-1185">Reference proteome</keyword>
<dbReference type="PANTHER" id="PTHR23427">
    <property type="entry name" value="SURFEIT LOCUS PROTEIN"/>
    <property type="match status" value="1"/>
</dbReference>
<dbReference type="PROSITE" id="PS50895">
    <property type="entry name" value="SURF1"/>
    <property type="match status" value="1"/>
</dbReference>
<dbReference type="InterPro" id="IPR002994">
    <property type="entry name" value="Surf1/Shy1"/>
</dbReference>
<gene>
    <name evidence="7" type="ORF">LNL84_05305</name>
</gene>
<evidence type="ECO:0000313" key="8">
    <source>
        <dbReference type="Proteomes" id="UP001139488"/>
    </source>
</evidence>
<comment type="similarity">
    <text evidence="2 6">Belongs to the SURF1 family.</text>
</comment>
<dbReference type="GO" id="GO:0005886">
    <property type="term" value="C:plasma membrane"/>
    <property type="evidence" value="ECO:0007669"/>
    <property type="project" value="UniProtKB-SubCell"/>
</dbReference>
<evidence type="ECO:0000313" key="7">
    <source>
        <dbReference type="EMBL" id="MCJ2376248.1"/>
    </source>
</evidence>
<dbReference type="CDD" id="cd06662">
    <property type="entry name" value="SURF1"/>
    <property type="match status" value="1"/>
</dbReference>
<reference evidence="7" key="1">
    <citation type="submission" date="2021-11" db="EMBL/GenBank/DDBJ databases">
        <title>Vibrio ZSDE26 sp. nov. and Vibrio ZSDZ34 sp. nov., isolated from coastal seawater in Qingdao.</title>
        <authorList>
            <person name="Zhang P."/>
        </authorList>
    </citation>
    <scope>NUCLEOTIDE SEQUENCE</scope>
    <source>
        <strain evidence="7">ZSDZ34</strain>
    </source>
</reference>
<comment type="caution">
    <text evidence="7">The sequence shown here is derived from an EMBL/GenBank/DDBJ whole genome shotgun (WGS) entry which is preliminary data.</text>
</comment>
<evidence type="ECO:0000256" key="5">
    <source>
        <dbReference type="ARBA" id="ARBA00023136"/>
    </source>
</evidence>
<keyword evidence="3 6" id="KW-0812">Transmembrane</keyword>
<evidence type="ECO:0000256" key="3">
    <source>
        <dbReference type="ARBA" id="ARBA00022692"/>
    </source>
</evidence>
<dbReference type="EMBL" id="JAJNNZ010000003">
    <property type="protein sequence ID" value="MCJ2376248.1"/>
    <property type="molecule type" value="Genomic_DNA"/>
</dbReference>
<evidence type="ECO:0000256" key="6">
    <source>
        <dbReference type="RuleBase" id="RU363076"/>
    </source>
</evidence>
<keyword evidence="6" id="KW-1003">Cell membrane</keyword>
<dbReference type="RefSeq" id="WP_244355688.1">
    <property type="nucleotide sequence ID" value="NZ_JAJNNZ010000003.1"/>
</dbReference>
<evidence type="ECO:0000256" key="2">
    <source>
        <dbReference type="ARBA" id="ARBA00007165"/>
    </source>
</evidence>
<feature type="transmembrane region" description="Helical" evidence="6">
    <location>
        <begin position="17"/>
        <end position="36"/>
    </location>
</feature>
<comment type="subcellular location">
    <subcellularLocation>
        <location evidence="6">Cell membrane</location>
        <topology evidence="6">Multi-pass membrane protein</topology>
    </subcellularLocation>
    <subcellularLocation>
        <location evidence="1">Membrane</location>
    </subcellularLocation>
</comment>
<evidence type="ECO:0000256" key="1">
    <source>
        <dbReference type="ARBA" id="ARBA00004370"/>
    </source>
</evidence>
<feature type="transmembrane region" description="Helical" evidence="6">
    <location>
        <begin position="251"/>
        <end position="272"/>
    </location>
</feature>
<dbReference type="Pfam" id="PF02104">
    <property type="entry name" value="SURF1"/>
    <property type="match status" value="1"/>
</dbReference>
<accession>A0A9X1W925</accession>
<dbReference type="AlphaFoldDB" id="A0A9X1W925"/>
<keyword evidence="4 6" id="KW-1133">Transmembrane helix</keyword>
<dbReference type="InterPro" id="IPR045214">
    <property type="entry name" value="Surf1/Surf4"/>
</dbReference>